<gene>
    <name evidence="2" type="ORF">NFI88_12830</name>
</gene>
<name>A0ABT1VZF7_9PROT</name>
<evidence type="ECO:0000313" key="3">
    <source>
        <dbReference type="Proteomes" id="UP001524547"/>
    </source>
</evidence>
<evidence type="ECO:0000256" key="1">
    <source>
        <dbReference type="SAM" id="MobiDB-lite"/>
    </source>
</evidence>
<dbReference type="EMBL" id="JAMZEJ010000007">
    <property type="protein sequence ID" value="MCQ8241720.1"/>
    <property type="molecule type" value="Genomic_DNA"/>
</dbReference>
<feature type="region of interest" description="Disordered" evidence="1">
    <location>
        <begin position="185"/>
        <end position="213"/>
    </location>
</feature>
<dbReference type="Gene3D" id="1.10.357.10">
    <property type="entry name" value="Tetracycline Repressor, domain 2"/>
    <property type="match status" value="1"/>
</dbReference>
<keyword evidence="3" id="KW-1185">Reference proteome</keyword>
<dbReference type="RefSeq" id="WP_422920461.1">
    <property type="nucleotide sequence ID" value="NZ_JAMZEJ010000007.1"/>
</dbReference>
<accession>A0ABT1VZF7</accession>
<dbReference type="Proteomes" id="UP001524547">
    <property type="component" value="Unassembled WGS sequence"/>
</dbReference>
<feature type="compositionally biased region" description="Pro residues" evidence="1">
    <location>
        <begin position="203"/>
        <end position="213"/>
    </location>
</feature>
<proteinExistence type="predicted"/>
<comment type="caution">
    <text evidence="2">The sequence shown here is derived from an EMBL/GenBank/DDBJ whole genome shotgun (WGS) entry which is preliminary data.</text>
</comment>
<protein>
    <submittedName>
        <fullName evidence="2">TetR family transcriptional regulator</fullName>
    </submittedName>
</protein>
<sequence>MDDVQFDSALIQAAMAQAESLGWRRVSVVSAAREAGVPLDEARARFPRRTDILLRLGLLADRAALVEDESAGTERERLFDSLMRRIDVMQQYRGGVQAVLRSLPFDPLLAAMLGAATHGSMRWMAQAAGIETDGLGGALRVQGVLGVWLQTMRAWERDDSSDLSGTMAALDKALDRAERVGRMLQRPLFDTPAGGPDASGPLPDLPGQPDPAI</sequence>
<reference evidence="2 3" key="1">
    <citation type="submission" date="2022-06" db="EMBL/GenBank/DDBJ databases">
        <title>Rhizosaccharibacter gen. nov. sp. nov. KSS12, endophytic bacteria isolated from sugarcane.</title>
        <authorList>
            <person name="Pitiwittayakul N."/>
        </authorList>
    </citation>
    <scope>NUCLEOTIDE SEQUENCE [LARGE SCALE GENOMIC DNA]</scope>
    <source>
        <strain evidence="2 3">KSS12</strain>
    </source>
</reference>
<organism evidence="2 3">
    <name type="scientific">Rhizosaccharibacter radicis</name>
    <dbReference type="NCBI Taxonomy" id="2782605"/>
    <lineage>
        <taxon>Bacteria</taxon>
        <taxon>Pseudomonadati</taxon>
        <taxon>Pseudomonadota</taxon>
        <taxon>Alphaproteobacteria</taxon>
        <taxon>Acetobacterales</taxon>
        <taxon>Acetobacteraceae</taxon>
        <taxon>Rhizosaccharibacter</taxon>
    </lineage>
</organism>
<evidence type="ECO:0000313" key="2">
    <source>
        <dbReference type="EMBL" id="MCQ8241720.1"/>
    </source>
</evidence>